<dbReference type="PANTHER" id="PTHR23531:SF2">
    <property type="entry name" value="PERMEASE"/>
    <property type="match status" value="1"/>
</dbReference>
<feature type="transmembrane region" description="Helical" evidence="6">
    <location>
        <begin position="244"/>
        <end position="263"/>
    </location>
</feature>
<feature type="transmembrane region" description="Helical" evidence="6">
    <location>
        <begin position="361"/>
        <end position="383"/>
    </location>
</feature>
<dbReference type="InterPro" id="IPR036259">
    <property type="entry name" value="MFS_trans_sf"/>
</dbReference>
<gene>
    <name evidence="8" type="ORF">ACFOY7_17275</name>
</gene>
<feature type="transmembrane region" description="Helical" evidence="6">
    <location>
        <begin position="77"/>
        <end position="95"/>
    </location>
</feature>
<feature type="transmembrane region" description="Helical" evidence="6">
    <location>
        <begin position="101"/>
        <end position="123"/>
    </location>
</feature>
<comment type="subcellular location">
    <subcellularLocation>
        <location evidence="1">Cell membrane</location>
        <topology evidence="1">Multi-pass membrane protein</topology>
    </subcellularLocation>
</comment>
<dbReference type="Gene3D" id="1.20.1250.20">
    <property type="entry name" value="MFS general substrate transporter like domains"/>
    <property type="match status" value="2"/>
</dbReference>
<evidence type="ECO:0000256" key="3">
    <source>
        <dbReference type="ARBA" id="ARBA00022692"/>
    </source>
</evidence>
<keyword evidence="2" id="KW-0813">Transport</keyword>
<dbReference type="Pfam" id="PF07690">
    <property type="entry name" value="MFS_1"/>
    <property type="match status" value="1"/>
</dbReference>
<feature type="transmembrane region" description="Helical" evidence="6">
    <location>
        <begin position="47"/>
        <end position="65"/>
    </location>
</feature>
<feature type="transmembrane region" description="Helical" evidence="6">
    <location>
        <begin position="275"/>
        <end position="293"/>
    </location>
</feature>
<dbReference type="InterPro" id="IPR020846">
    <property type="entry name" value="MFS_dom"/>
</dbReference>
<dbReference type="RefSeq" id="WP_390253821.1">
    <property type="nucleotide sequence ID" value="NZ_JBHSDT010000008.1"/>
</dbReference>
<evidence type="ECO:0000313" key="8">
    <source>
        <dbReference type="EMBL" id="MFC4404825.1"/>
    </source>
</evidence>
<dbReference type="EMBL" id="JBHSDT010000008">
    <property type="protein sequence ID" value="MFC4404825.1"/>
    <property type="molecule type" value="Genomic_DNA"/>
</dbReference>
<dbReference type="CDD" id="cd17489">
    <property type="entry name" value="MFS_YfcJ_like"/>
    <property type="match status" value="1"/>
</dbReference>
<sequence length="391" mass="42890">MTRQKIWTKNFISIGLVNLFVFITFYSLLTTLPLFVINEWGIPKGQAGLVVTIMLLSAILVRPFSGNVLLNFGKERLLVISVIIFAITAIGYLFTNSFASLLILRFIHGISFAVLTTATSAIATEIVPPERRGEGLGYFTMSMNVAIVIGPFIGLTLTQVFSYQVLLYVLNLFTCISVFLAFFVQKNGTEIIDDEKVITNWSIRNLFEKSAISISLIGLLVAFAYSSVVSFISVYADGRGLSHVSGYFFLVFAVAMLVSRPYLGRQFDLRGPKPVIIPCMLLFSIGFICLGFTNSALAFLFSSAIIGIGYGSLLPFLLSIVIERSPTSRSGHANATFYTMYDTGIAIGSFLLGIIVTYIGFANLFFCLAGLVIIILLLFISLLTNKKVNAD</sequence>
<evidence type="ECO:0000256" key="4">
    <source>
        <dbReference type="ARBA" id="ARBA00022989"/>
    </source>
</evidence>
<feature type="domain" description="Major facilitator superfamily (MFS) profile" evidence="7">
    <location>
        <begin position="10"/>
        <end position="387"/>
    </location>
</feature>
<dbReference type="PROSITE" id="PS50850">
    <property type="entry name" value="MFS"/>
    <property type="match status" value="1"/>
</dbReference>
<dbReference type="InterPro" id="IPR052714">
    <property type="entry name" value="MFS_Exporter"/>
</dbReference>
<dbReference type="InterPro" id="IPR011701">
    <property type="entry name" value="MFS"/>
</dbReference>
<evidence type="ECO:0000259" key="7">
    <source>
        <dbReference type="PROSITE" id="PS50850"/>
    </source>
</evidence>
<feature type="transmembrane region" description="Helical" evidence="6">
    <location>
        <begin position="335"/>
        <end position="355"/>
    </location>
</feature>
<feature type="transmembrane region" description="Helical" evidence="6">
    <location>
        <begin position="165"/>
        <end position="184"/>
    </location>
</feature>
<feature type="transmembrane region" description="Helical" evidence="6">
    <location>
        <begin position="135"/>
        <end position="153"/>
    </location>
</feature>
<keyword evidence="3 6" id="KW-0812">Transmembrane</keyword>
<dbReference type="SUPFAM" id="SSF103473">
    <property type="entry name" value="MFS general substrate transporter"/>
    <property type="match status" value="1"/>
</dbReference>
<keyword evidence="5 6" id="KW-0472">Membrane</keyword>
<protein>
    <submittedName>
        <fullName evidence="8">MFS transporter</fullName>
    </submittedName>
</protein>
<feature type="transmembrane region" description="Helical" evidence="6">
    <location>
        <begin position="12"/>
        <end position="35"/>
    </location>
</feature>
<feature type="transmembrane region" description="Helical" evidence="6">
    <location>
        <begin position="211"/>
        <end position="232"/>
    </location>
</feature>
<keyword evidence="9" id="KW-1185">Reference proteome</keyword>
<evidence type="ECO:0000313" key="9">
    <source>
        <dbReference type="Proteomes" id="UP001595882"/>
    </source>
</evidence>
<dbReference type="PANTHER" id="PTHR23531">
    <property type="entry name" value="QUINOLENE RESISTANCE PROTEIN NORA"/>
    <property type="match status" value="1"/>
</dbReference>
<reference evidence="9" key="1">
    <citation type="journal article" date="2019" name="Int. J. Syst. Evol. Microbiol.">
        <title>The Global Catalogue of Microorganisms (GCM) 10K type strain sequencing project: providing services to taxonomists for standard genome sequencing and annotation.</title>
        <authorList>
            <consortium name="The Broad Institute Genomics Platform"/>
            <consortium name="The Broad Institute Genome Sequencing Center for Infectious Disease"/>
            <person name="Wu L."/>
            <person name="Ma J."/>
        </authorList>
    </citation>
    <scope>NUCLEOTIDE SEQUENCE [LARGE SCALE GENOMIC DNA]</scope>
    <source>
        <strain evidence="9">CCUG 37865</strain>
    </source>
</reference>
<evidence type="ECO:0000256" key="5">
    <source>
        <dbReference type="ARBA" id="ARBA00023136"/>
    </source>
</evidence>
<accession>A0ABV8WY87</accession>
<evidence type="ECO:0000256" key="2">
    <source>
        <dbReference type="ARBA" id="ARBA00022448"/>
    </source>
</evidence>
<feature type="transmembrane region" description="Helical" evidence="6">
    <location>
        <begin position="299"/>
        <end position="323"/>
    </location>
</feature>
<dbReference type="Proteomes" id="UP001595882">
    <property type="component" value="Unassembled WGS sequence"/>
</dbReference>
<comment type="caution">
    <text evidence="8">The sequence shown here is derived from an EMBL/GenBank/DDBJ whole genome shotgun (WGS) entry which is preliminary data.</text>
</comment>
<name>A0ABV8WY87_9BACI</name>
<evidence type="ECO:0000256" key="1">
    <source>
        <dbReference type="ARBA" id="ARBA00004651"/>
    </source>
</evidence>
<proteinExistence type="predicted"/>
<organism evidence="8 9">
    <name type="scientific">Gracilibacillus xinjiangensis</name>
    <dbReference type="NCBI Taxonomy" id="1193282"/>
    <lineage>
        <taxon>Bacteria</taxon>
        <taxon>Bacillati</taxon>
        <taxon>Bacillota</taxon>
        <taxon>Bacilli</taxon>
        <taxon>Bacillales</taxon>
        <taxon>Bacillaceae</taxon>
        <taxon>Gracilibacillus</taxon>
    </lineage>
</organism>
<evidence type="ECO:0000256" key="6">
    <source>
        <dbReference type="SAM" id="Phobius"/>
    </source>
</evidence>
<keyword evidence="4 6" id="KW-1133">Transmembrane helix</keyword>